<dbReference type="Proteomes" id="UP000241964">
    <property type="component" value="Unassembled WGS sequence"/>
</dbReference>
<dbReference type="CDD" id="cd17535">
    <property type="entry name" value="REC_NarL-like"/>
    <property type="match status" value="1"/>
</dbReference>
<dbReference type="SMART" id="SM00448">
    <property type="entry name" value="REC"/>
    <property type="match status" value="1"/>
</dbReference>
<keyword evidence="7" id="KW-1185">Reference proteome</keyword>
<dbReference type="InterPro" id="IPR000792">
    <property type="entry name" value="Tscrpt_reg_LuxR_C"/>
</dbReference>
<dbReference type="InterPro" id="IPR058245">
    <property type="entry name" value="NreC/VraR/RcsB-like_REC"/>
</dbReference>
<proteinExistence type="predicted"/>
<dbReference type="EMBL" id="PYAS01000003">
    <property type="protein sequence ID" value="PSL31587.1"/>
    <property type="molecule type" value="Genomic_DNA"/>
</dbReference>
<dbReference type="CDD" id="cd06170">
    <property type="entry name" value="LuxR_C_like"/>
    <property type="match status" value="1"/>
</dbReference>
<dbReference type="SUPFAM" id="SSF46894">
    <property type="entry name" value="C-terminal effector domain of the bipartite response regulators"/>
    <property type="match status" value="1"/>
</dbReference>
<sequence length="215" mass="24008">MRSAMIKVLLFEDNKNFRQGLLLFLSGMEDIWLVDALPDARDAVYLVKKHKPDVVLMDIQMPRKSGLEALVEIRQGQPGARVLMQTVFEDDDKVFQAICSGASGYIVKCPDPEVYVKAIREVYAGGAHMSPGIARKVLAMFQQQFVKSEQTFVDLTNREREILGCMVKGQSYKMIAASCGISFSTVATHVNHIYEKLHVNSAPEAVVKALEMKLV</sequence>
<evidence type="ECO:0000256" key="1">
    <source>
        <dbReference type="ARBA" id="ARBA00022553"/>
    </source>
</evidence>
<evidence type="ECO:0000256" key="3">
    <source>
        <dbReference type="PROSITE-ProRule" id="PRU00169"/>
    </source>
</evidence>
<dbReference type="Pfam" id="PF00072">
    <property type="entry name" value="Response_reg"/>
    <property type="match status" value="1"/>
</dbReference>
<dbReference type="PROSITE" id="PS00622">
    <property type="entry name" value="HTH_LUXR_1"/>
    <property type="match status" value="1"/>
</dbReference>
<dbReference type="SUPFAM" id="SSF52172">
    <property type="entry name" value="CheY-like"/>
    <property type="match status" value="1"/>
</dbReference>
<dbReference type="AlphaFoldDB" id="A0A2P8GCB7"/>
<name>A0A2P8GCB7_9BACT</name>
<dbReference type="InterPro" id="IPR001789">
    <property type="entry name" value="Sig_transdc_resp-reg_receiver"/>
</dbReference>
<evidence type="ECO:0000313" key="7">
    <source>
        <dbReference type="Proteomes" id="UP000241964"/>
    </source>
</evidence>
<dbReference type="Gene3D" id="3.40.50.2300">
    <property type="match status" value="1"/>
</dbReference>
<evidence type="ECO:0000313" key="6">
    <source>
        <dbReference type="EMBL" id="PSL31587.1"/>
    </source>
</evidence>
<evidence type="ECO:0000259" key="4">
    <source>
        <dbReference type="PROSITE" id="PS50043"/>
    </source>
</evidence>
<comment type="caution">
    <text evidence="6">The sequence shown here is derived from an EMBL/GenBank/DDBJ whole genome shotgun (WGS) entry which is preliminary data.</text>
</comment>
<dbReference type="PRINTS" id="PR00038">
    <property type="entry name" value="HTHLUXR"/>
</dbReference>
<organism evidence="6 7">
    <name type="scientific">Dyadobacter jiangsuensis</name>
    <dbReference type="NCBI Taxonomy" id="1591085"/>
    <lineage>
        <taxon>Bacteria</taxon>
        <taxon>Pseudomonadati</taxon>
        <taxon>Bacteroidota</taxon>
        <taxon>Cytophagia</taxon>
        <taxon>Cytophagales</taxon>
        <taxon>Spirosomataceae</taxon>
        <taxon>Dyadobacter</taxon>
    </lineage>
</organism>
<dbReference type="PANTHER" id="PTHR43214:SF43">
    <property type="entry name" value="TWO-COMPONENT RESPONSE REGULATOR"/>
    <property type="match status" value="1"/>
</dbReference>
<protein>
    <submittedName>
        <fullName evidence="6">LuxR family two component transcriptional regulator</fullName>
    </submittedName>
</protein>
<keyword evidence="1 3" id="KW-0597">Phosphoprotein</keyword>
<reference evidence="6 7" key="1">
    <citation type="submission" date="2018-03" db="EMBL/GenBank/DDBJ databases">
        <title>Genomic Encyclopedia of Archaeal and Bacterial Type Strains, Phase II (KMG-II): from individual species to whole genera.</title>
        <authorList>
            <person name="Goeker M."/>
        </authorList>
    </citation>
    <scope>NUCLEOTIDE SEQUENCE [LARGE SCALE GENOMIC DNA]</scope>
    <source>
        <strain evidence="6 7">DSM 29057</strain>
    </source>
</reference>
<dbReference type="PROSITE" id="PS50110">
    <property type="entry name" value="RESPONSE_REGULATORY"/>
    <property type="match status" value="1"/>
</dbReference>
<dbReference type="GO" id="GO:0003677">
    <property type="term" value="F:DNA binding"/>
    <property type="evidence" value="ECO:0007669"/>
    <property type="project" value="UniProtKB-KW"/>
</dbReference>
<dbReference type="Pfam" id="PF00196">
    <property type="entry name" value="GerE"/>
    <property type="match status" value="1"/>
</dbReference>
<dbReference type="GO" id="GO:0000160">
    <property type="term" value="P:phosphorelay signal transduction system"/>
    <property type="evidence" value="ECO:0007669"/>
    <property type="project" value="InterPro"/>
</dbReference>
<gene>
    <name evidence="6" type="ORF">CLV60_103453</name>
</gene>
<dbReference type="PANTHER" id="PTHR43214">
    <property type="entry name" value="TWO-COMPONENT RESPONSE REGULATOR"/>
    <property type="match status" value="1"/>
</dbReference>
<dbReference type="InterPro" id="IPR011006">
    <property type="entry name" value="CheY-like_superfamily"/>
</dbReference>
<feature type="modified residue" description="4-aspartylphosphate" evidence="3">
    <location>
        <position position="58"/>
    </location>
</feature>
<dbReference type="GO" id="GO:0006355">
    <property type="term" value="P:regulation of DNA-templated transcription"/>
    <property type="evidence" value="ECO:0007669"/>
    <property type="project" value="InterPro"/>
</dbReference>
<dbReference type="InterPro" id="IPR016032">
    <property type="entry name" value="Sig_transdc_resp-reg_C-effctor"/>
</dbReference>
<feature type="domain" description="Response regulatory" evidence="5">
    <location>
        <begin position="7"/>
        <end position="123"/>
    </location>
</feature>
<dbReference type="PROSITE" id="PS50043">
    <property type="entry name" value="HTH_LUXR_2"/>
    <property type="match status" value="1"/>
</dbReference>
<evidence type="ECO:0000256" key="2">
    <source>
        <dbReference type="ARBA" id="ARBA00023125"/>
    </source>
</evidence>
<evidence type="ECO:0000259" key="5">
    <source>
        <dbReference type="PROSITE" id="PS50110"/>
    </source>
</evidence>
<accession>A0A2P8GCB7</accession>
<keyword evidence="2" id="KW-0238">DNA-binding</keyword>
<dbReference type="SMART" id="SM00421">
    <property type="entry name" value="HTH_LUXR"/>
    <property type="match status" value="1"/>
</dbReference>
<dbReference type="InterPro" id="IPR039420">
    <property type="entry name" value="WalR-like"/>
</dbReference>
<feature type="domain" description="HTH luxR-type" evidence="4">
    <location>
        <begin position="148"/>
        <end position="213"/>
    </location>
</feature>